<dbReference type="Proteomes" id="UP001305647">
    <property type="component" value="Unassembled WGS sequence"/>
</dbReference>
<proteinExistence type="predicted"/>
<name>A0AAN6PTA4_9PEZI</name>
<gene>
    <name evidence="1" type="ORF">N658DRAFT_270830</name>
</gene>
<evidence type="ECO:0000313" key="2">
    <source>
        <dbReference type="Proteomes" id="UP001305647"/>
    </source>
</evidence>
<sequence length="101" mass="11024">MPFCPTCSRCATSCPSRHLGSEHHDNPPPPIAVIPASHQHLTLSTAAANRQLPRGIGTSLATNRDTAAIRFRPLVRGIFRKSQPEPTPAMPHWHKITSAFV</sequence>
<organism evidence="1 2">
    <name type="scientific">Parathielavia hyrcaniae</name>
    <dbReference type="NCBI Taxonomy" id="113614"/>
    <lineage>
        <taxon>Eukaryota</taxon>
        <taxon>Fungi</taxon>
        <taxon>Dikarya</taxon>
        <taxon>Ascomycota</taxon>
        <taxon>Pezizomycotina</taxon>
        <taxon>Sordariomycetes</taxon>
        <taxon>Sordariomycetidae</taxon>
        <taxon>Sordariales</taxon>
        <taxon>Chaetomiaceae</taxon>
        <taxon>Parathielavia</taxon>
    </lineage>
</organism>
<reference evidence="1" key="1">
    <citation type="journal article" date="2023" name="Mol. Phylogenet. Evol.">
        <title>Genome-scale phylogeny and comparative genomics of the fungal order Sordariales.</title>
        <authorList>
            <person name="Hensen N."/>
            <person name="Bonometti L."/>
            <person name="Westerberg I."/>
            <person name="Brannstrom I.O."/>
            <person name="Guillou S."/>
            <person name="Cros-Aarteil S."/>
            <person name="Calhoun S."/>
            <person name="Haridas S."/>
            <person name="Kuo A."/>
            <person name="Mondo S."/>
            <person name="Pangilinan J."/>
            <person name="Riley R."/>
            <person name="LaButti K."/>
            <person name="Andreopoulos B."/>
            <person name="Lipzen A."/>
            <person name="Chen C."/>
            <person name="Yan M."/>
            <person name="Daum C."/>
            <person name="Ng V."/>
            <person name="Clum A."/>
            <person name="Steindorff A."/>
            <person name="Ohm R.A."/>
            <person name="Martin F."/>
            <person name="Silar P."/>
            <person name="Natvig D.O."/>
            <person name="Lalanne C."/>
            <person name="Gautier V."/>
            <person name="Ament-Velasquez S.L."/>
            <person name="Kruys A."/>
            <person name="Hutchinson M.I."/>
            <person name="Powell A.J."/>
            <person name="Barry K."/>
            <person name="Miller A.N."/>
            <person name="Grigoriev I.V."/>
            <person name="Debuchy R."/>
            <person name="Gladieux P."/>
            <person name="Hiltunen Thoren M."/>
            <person name="Johannesson H."/>
        </authorList>
    </citation>
    <scope>NUCLEOTIDE SEQUENCE</scope>
    <source>
        <strain evidence="1">CBS 757.83</strain>
    </source>
</reference>
<accession>A0AAN6PTA4</accession>
<dbReference type="AlphaFoldDB" id="A0AAN6PTA4"/>
<protein>
    <submittedName>
        <fullName evidence="1">Uncharacterized protein</fullName>
    </submittedName>
</protein>
<dbReference type="EMBL" id="MU863672">
    <property type="protein sequence ID" value="KAK4097569.1"/>
    <property type="molecule type" value="Genomic_DNA"/>
</dbReference>
<evidence type="ECO:0000313" key="1">
    <source>
        <dbReference type="EMBL" id="KAK4097569.1"/>
    </source>
</evidence>
<reference evidence="1" key="2">
    <citation type="submission" date="2023-05" db="EMBL/GenBank/DDBJ databases">
        <authorList>
            <consortium name="Lawrence Berkeley National Laboratory"/>
            <person name="Steindorff A."/>
            <person name="Hensen N."/>
            <person name="Bonometti L."/>
            <person name="Westerberg I."/>
            <person name="Brannstrom I.O."/>
            <person name="Guillou S."/>
            <person name="Cros-Aarteil S."/>
            <person name="Calhoun S."/>
            <person name="Haridas S."/>
            <person name="Kuo A."/>
            <person name="Mondo S."/>
            <person name="Pangilinan J."/>
            <person name="Riley R."/>
            <person name="Labutti K."/>
            <person name="Andreopoulos B."/>
            <person name="Lipzen A."/>
            <person name="Chen C."/>
            <person name="Yanf M."/>
            <person name="Daum C."/>
            <person name="Ng V."/>
            <person name="Clum A."/>
            <person name="Ohm R."/>
            <person name="Martin F."/>
            <person name="Silar P."/>
            <person name="Natvig D."/>
            <person name="Lalanne C."/>
            <person name="Gautier V."/>
            <person name="Ament-Velasquez S.L."/>
            <person name="Kruys A."/>
            <person name="Hutchinson M.I."/>
            <person name="Powell A.J."/>
            <person name="Barry K."/>
            <person name="Miller A.N."/>
            <person name="Grigoriev I.V."/>
            <person name="Debuchy R."/>
            <person name="Gladieux P."/>
            <person name="Thoren M.H."/>
            <person name="Johannesson H."/>
        </authorList>
    </citation>
    <scope>NUCLEOTIDE SEQUENCE</scope>
    <source>
        <strain evidence="1">CBS 757.83</strain>
    </source>
</reference>
<keyword evidence="2" id="KW-1185">Reference proteome</keyword>
<comment type="caution">
    <text evidence="1">The sequence shown here is derived from an EMBL/GenBank/DDBJ whole genome shotgun (WGS) entry which is preliminary data.</text>
</comment>